<evidence type="ECO:0000256" key="1">
    <source>
        <dbReference type="SAM" id="SignalP"/>
    </source>
</evidence>
<protein>
    <submittedName>
        <fullName evidence="2">RCG27189</fullName>
    </submittedName>
</protein>
<organism evidence="2 3">
    <name type="scientific">Rattus norvegicus</name>
    <name type="common">Rat</name>
    <dbReference type="NCBI Taxonomy" id="10116"/>
    <lineage>
        <taxon>Eukaryota</taxon>
        <taxon>Metazoa</taxon>
        <taxon>Chordata</taxon>
        <taxon>Craniata</taxon>
        <taxon>Vertebrata</taxon>
        <taxon>Euteleostomi</taxon>
        <taxon>Mammalia</taxon>
        <taxon>Eutheria</taxon>
        <taxon>Euarchontoglires</taxon>
        <taxon>Glires</taxon>
        <taxon>Rodentia</taxon>
        <taxon>Myomorpha</taxon>
        <taxon>Muroidea</taxon>
        <taxon>Muridae</taxon>
        <taxon>Murinae</taxon>
        <taxon>Rattus</taxon>
    </lineage>
</organism>
<keyword evidence="1" id="KW-0732">Signal</keyword>
<proteinExistence type="predicted"/>
<feature type="signal peptide" evidence="1">
    <location>
        <begin position="1"/>
        <end position="16"/>
    </location>
</feature>
<accession>A6HQG5</accession>
<feature type="chain" id="PRO_5039922367" evidence="1">
    <location>
        <begin position="17"/>
        <end position="68"/>
    </location>
</feature>
<reference evidence="3" key="1">
    <citation type="submission" date="2005-09" db="EMBL/GenBank/DDBJ databases">
        <authorList>
            <person name="Mural R.J."/>
            <person name="Li P.W."/>
            <person name="Adams M.D."/>
            <person name="Amanatides P.G."/>
            <person name="Baden-Tillson H."/>
            <person name="Barnstead M."/>
            <person name="Chin S.H."/>
            <person name="Dew I."/>
            <person name="Evans C.A."/>
            <person name="Ferriera S."/>
            <person name="Flanigan M."/>
            <person name="Fosler C."/>
            <person name="Glodek A."/>
            <person name="Gu Z."/>
            <person name="Holt R.A."/>
            <person name="Jennings D."/>
            <person name="Kraft C.L."/>
            <person name="Lu F."/>
            <person name="Nguyen T."/>
            <person name="Nusskern D.R."/>
            <person name="Pfannkoch C.M."/>
            <person name="Sitter C."/>
            <person name="Sutton G.G."/>
            <person name="Venter J.C."/>
            <person name="Wang Z."/>
            <person name="Woodage T."/>
            <person name="Zheng X.H."/>
            <person name="Zhong F."/>
        </authorList>
    </citation>
    <scope>NUCLEOTIDE SEQUENCE [LARGE SCALE GENOMIC DNA]</scope>
    <source>
        <strain>BN</strain>
        <strain evidence="3">Sprague-Dawley</strain>
    </source>
</reference>
<evidence type="ECO:0000313" key="3">
    <source>
        <dbReference type="Proteomes" id="UP000234681"/>
    </source>
</evidence>
<gene>
    <name evidence="2" type="ORF">rCG_27189</name>
</gene>
<feature type="non-terminal residue" evidence="2">
    <location>
        <position position="68"/>
    </location>
</feature>
<sequence>MEGIILFSLFIQVMLAVGFGACPLLAGGVFPSWSSLDNCFPYKEGLDLCIPYVFCVYWDDRVFLHIYP</sequence>
<evidence type="ECO:0000313" key="2">
    <source>
        <dbReference type="EMBL" id="EDL80266.1"/>
    </source>
</evidence>
<dbReference type="Proteomes" id="UP000234681">
    <property type="component" value="Chromosome 3"/>
</dbReference>
<dbReference type="AlphaFoldDB" id="A6HQG5"/>
<name>A6HQG5_RAT</name>
<dbReference type="EMBL" id="CH473949">
    <property type="protein sequence ID" value="EDL80266.1"/>
    <property type="molecule type" value="Genomic_DNA"/>
</dbReference>